<dbReference type="InterPro" id="IPR019647">
    <property type="entry name" value="PhoP_reg_network_YrbL"/>
</dbReference>
<dbReference type="EMBL" id="PYGI01000010">
    <property type="protein sequence ID" value="PSL13915.1"/>
    <property type="molecule type" value="Genomic_DNA"/>
</dbReference>
<organism evidence="1 2">
    <name type="scientific">Marinobacterium halophilum</name>
    <dbReference type="NCBI Taxonomy" id="267374"/>
    <lineage>
        <taxon>Bacteria</taxon>
        <taxon>Pseudomonadati</taxon>
        <taxon>Pseudomonadota</taxon>
        <taxon>Gammaproteobacteria</taxon>
        <taxon>Oceanospirillales</taxon>
        <taxon>Oceanospirillaceae</taxon>
        <taxon>Marinobacterium</taxon>
    </lineage>
</organism>
<name>A0A2P8EWX0_9GAMM</name>
<protein>
    <submittedName>
        <fullName evidence="1">PhoP regulatory network protein YrbL</fullName>
    </submittedName>
</protein>
<gene>
    <name evidence="1" type="ORF">CLV44_11096</name>
</gene>
<dbReference type="AlphaFoldDB" id="A0A2P8EWX0"/>
<dbReference type="Pfam" id="PF10707">
    <property type="entry name" value="YrbL-PhoP_reg"/>
    <property type="match status" value="1"/>
</dbReference>
<sequence length="226" mass="25926">MIDLHGLTPFASGGNRHCYIHPEDAGKCVKVARQEVIDKRFKGSSWIKRQQGRDRLDDNLQELKGYRQLRKVAASPQLYDHIPQLWGRELTSEGMANVSELITTATGEVAPNLSQWLVQQGMDEATTVAIREFQSWLRAHQVLTRNLLPHNLAVKSGPQGIRLYIIDGLGAPDFLALLYPLRSWRQQYIERKIRNMNLRIQWELDGRPGQWRTAQKAIIARSKHSK</sequence>
<comment type="caution">
    <text evidence="1">The sequence shown here is derived from an EMBL/GenBank/DDBJ whole genome shotgun (WGS) entry which is preliminary data.</text>
</comment>
<proteinExistence type="predicted"/>
<reference evidence="1 2" key="1">
    <citation type="submission" date="2018-03" db="EMBL/GenBank/DDBJ databases">
        <title>Genomic Encyclopedia of Archaeal and Bacterial Type Strains, Phase II (KMG-II): from individual species to whole genera.</title>
        <authorList>
            <person name="Goeker M."/>
        </authorList>
    </citation>
    <scope>NUCLEOTIDE SEQUENCE [LARGE SCALE GENOMIC DNA]</scope>
    <source>
        <strain evidence="1 2">DSM 17586</strain>
    </source>
</reference>
<dbReference type="OrthoDB" id="595236at2"/>
<evidence type="ECO:0000313" key="2">
    <source>
        <dbReference type="Proteomes" id="UP000242133"/>
    </source>
</evidence>
<dbReference type="Proteomes" id="UP000242133">
    <property type="component" value="Unassembled WGS sequence"/>
</dbReference>
<dbReference type="RefSeq" id="WP_106591696.1">
    <property type="nucleotide sequence ID" value="NZ_PYGI01000010.1"/>
</dbReference>
<evidence type="ECO:0000313" key="1">
    <source>
        <dbReference type="EMBL" id="PSL13915.1"/>
    </source>
</evidence>
<accession>A0A2P8EWX0</accession>
<keyword evidence="2" id="KW-1185">Reference proteome</keyword>